<comment type="caution">
    <text evidence="4">The sequence shown here is derived from an EMBL/GenBank/DDBJ whole genome shotgun (WGS) entry which is preliminary data.</text>
</comment>
<sequence>MHKSHSATRERTLLNLLLFVTLITLGVVEITIKWDRLVPRPLSSNTEDSEPTTTRKTSPKTILSLSTTNAPEMALFSKIVHVQPLGPKNATRDYAKDLRHGFVTWRDGKALVDTSIVYQPERKPISDVQAFLKKEAVEMSQETDGLSPYLKTSGDVIAEARRVQQSLFSYLADDEKYAVLIGTVASKNKGDSAITIGEMMLLEKLQIELLYYINVFFCNDKMFERAKGLLALHATDEVVILMHGGGNLVGNTYYAAGDCREKAFEAFPNHKKILLSQSFIMSGSKKTVDQRVEMYCCNPKLTILLRDRLSLYIAKRMFTNGTKLLLAPDMAYAIGPISRFSPPLYDIMWLHRSDTESPMYNSLPAFPPNISVRKSDWLKWASPTGTSTVESAHNELMNGLLFLQRGRVVVTDRLHGHILCVLLDIPHVLLDNADNKLSSYYNTWTRGLANTRLTDNPQDAARLAMELLETYSESLPPISKTFKFKE</sequence>
<dbReference type="AlphaFoldDB" id="A0ABD0KBU4"/>
<feature type="region of interest" description="Disordered" evidence="1">
    <location>
        <begin position="41"/>
        <end position="61"/>
    </location>
</feature>
<protein>
    <recommendedName>
        <fullName evidence="3">Polysaccharide pyruvyl transferase domain-containing protein</fullName>
    </recommendedName>
</protein>
<dbReference type="InterPro" id="IPR007345">
    <property type="entry name" value="Polysacch_pyruvyl_Trfase"/>
</dbReference>
<feature type="transmembrane region" description="Helical" evidence="2">
    <location>
        <begin position="12"/>
        <end position="34"/>
    </location>
</feature>
<gene>
    <name evidence="4" type="ORF">BaRGS_00024316</name>
</gene>
<evidence type="ECO:0000256" key="2">
    <source>
        <dbReference type="SAM" id="Phobius"/>
    </source>
</evidence>
<evidence type="ECO:0000256" key="1">
    <source>
        <dbReference type="SAM" id="MobiDB-lite"/>
    </source>
</evidence>
<name>A0ABD0KBU4_9CAEN</name>
<reference evidence="4 5" key="1">
    <citation type="journal article" date="2023" name="Sci. Data">
        <title>Genome assembly of the Korean intertidal mud-creeper Batillaria attramentaria.</title>
        <authorList>
            <person name="Patra A.K."/>
            <person name="Ho P.T."/>
            <person name="Jun S."/>
            <person name="Lee S.J."/>
            <person name="Kim Y."/>
            <person name="Won Y.J."/>
        </authorList>
    </citation>
    <scope>NUCLEOTIDE SEQUENCE [LARGE SCALE GENOMIC DNA]</scope>
    <source>
        <strain evidence="4">Wonlab-2016</strain>
    </source>
</reference>
<evidence type="ECO:0000313" key="5">
    <source>
        <dbReference type="Proteomes" id="UP001519460"/>
    </source>
</evidence>
<dbReference type="Proteomes" id="UP001519460">
    <property type="component" value="Unassembled WGS sequence"/>
</dbReference>
<keyword evidence="2" id="KW-0812">Transmembrane</keyword>
<evidence type="ECO:0000313" key="4">
    <source>
        <dbReference type="EMBL" id="KAK7484431.1"/>
    </source>
</evidence>
<dbReference type="EMBL" id="JACVVK020000210">
    <property type="protein sequence ID" value="KAK7484431.1"/>
    <property type="molecule type" value="Genomic_DNA"/>
</dbReference>
<keyword evidence="2" id="KW-0472">Membrane</keyword>
<proteinExistence type="predicted"/>
<evidence type="ECO:0000259" key="3">
    <source>
        <dbReference type="Pfam" id="PF04230"/>
    </source>
</evidence>
<keyword evidence="5" id="KW-1185">Reference proteome</keyword>
<accession>A0ABD0KBU4</accession>
<feature type="domain" description="Polysaccharide pyruvyl transferase" evidence="3">
    <location>
        <begin position="188"/>
        <end position="432"/>
    </location>
</feature>
<dbReference type="Pfam" id="PF04230">
    <property type="entry name" value="PS_pyruv_trans"/>
    <property type="match status" value="1"/>
</dbReference>
<organism evidence="4 5">
    <name type="scientific">Batillaria attramentaria</name>
    <dbReference type="NCBI Taxonomy" id="370345"/>
    <lineage>
        <taxon>Eukaryota</taxon>
        <taxon>Metazoa</taxon>
        <taxon>Spiralia</taxon>
        <taxon>Lophotrochozoa</taxon>
        <taxon>Mollusca</taxon>
        <taxon>Gastropoda</taxon>
        <taxon>Caenogastropoda</taxon>
        <taxon>Sorbeoconcha</taxon>
        <taxon>Cerithioidea</taxon>
        <taxon>Batillariidae</taxon>
        <taxon>Batillaria</taxon>
    </lineage>
</organism>
<feature type="compositionally biased region" description="Polar residues" evidence="1">
    <location>
        <begin position="42"/>
        <end position="61"/>
    </location>
</feature>
<keyword evidence="2" id="KW-1133">Transmembrane helix</keyword>